<comment type="caution">
    <text evidence="1">The sequence shown here is derived from an EMBL/GenBank/DDBJ whole genome shotgun (WGS) entry which is preliminary data.</text>
</comment>
<sequence>MDANFFWRAGMPSLMLEQRLHHHICLGLSVILLGTTLVGCGSGESKANKESQPEEVIVPKPKDFNIKVPIEMRNVVLKVFDNSDNKLVLEQNVITTTNLKVTLPYILDRNRLYRVEISTTPSSIVYNFLTSKYESMNFTWRALVKVDVSNLTQAIFINPSSEAIYQRALVRSGQLPTDENQYPMLITANQLDLATGDVDAALLSAFKNLDIPNVEATTLFHVFSPQDAHLKTALYANTYLSFGYLRQWANTYPDNSFVEFAHNLAIDLRDGYLDGKTLRGDPAPLTSLVATTPDNIDPAKNTIIGIGTTQKNAREQYAASLKQAVLELADSFNQSSTNPKNYSNLQQRTYAGVMPIADPSTPSSVRLNGAGDYRRAVGFADTSATCNGSIYPCKQGLIGINLINHSLPTIEYLIGHYQDSTQNCQLNVRADGWIELIKDNQKFRSKLDGDSTDNLLRVNKADHEYLLNSSSPEPKQGELQYEFVQLHLKENQVLSASAGLDSRKAPDQLQRTQLQCNFS</sequence>
<reference evidence="2" key="1">
    <citation type="submission" date="2010-03" db="EMBL/GenBank/DDBJ databases">
        <title>Complete sequence of Mobiluncus curtisii ATCC 43063.</title>
        <authorList>
            <person name="Muzny D."/>
            <person name="Qin X."/>
            <person name="Deng J."/>
            <person name="Jiang H."/>
            <person name="Liu Y."/>
            <person name="Qu J."/>
            <person name="Song X.-Z."/>
            <person name="Zhang L."/>
            <person name="Thornton R."/>
            <person name="Coyle M."/>
            <person name="Francisco L."/>
            <person name="Jackson L."/>
            <person name="Javaid M."/>
            <person name="Korchina V."/>
            <person name="Kovar C."/>
            <person name="Mata R."/>
            <person name="Mathew T."/>
            <person name="Ngo R."/>
            <person name="Nguyen L."/>
            <person name="Nguyen N."/>
            <person name="Okwuonu G."/>
            <person name="Ongeri F."/>
            <person name="Pham C."/>
            <person name="Simmons D."/>
            <person name="Wilczek-Boney K."/>
            <person name="Hale W."/>
            <person name="Jakkamsetti A."/>
            <person name="Pham P."/>
            <person name="Ruth R."/>
            <person name="San Lucas F."/>
            <person name="Warren J."/>
            <person name="Zhang J."/>
            <person name="Zhao Z."/>
            <person name="Zhou C."/>
            <person name="Zhu D."/>
            <person name="Lee S."/>
            <person name="Bess C."/>
            <person name="Blankenburg K."/>
            <person name="Forbes L."/>
            <person name="Fu Q."/>
            <person name="Gubbala S."/>
            <person name="Hirani K."/>
            <person name="Jayaseelan J.C."/>
            <person name="Lara F."/>
            <person name="Munidasa M."/>
            <person name="Palculict T."/>
            <person name="Patil S."/>
            <person name="Pu L.-L."/>
            <person name="Saada N."/>
            <person name="Tang L."/>
            <person name="Weissenberger G."/>
            <person name="Zhu Y."/>
            <person name="Hemphill L."/>
            <person name="Shang Y."/>
            <person name="Youmans B."/>
            <person name="Ayvaz T."/>
            <person name="Ross M."/>
            <person name="Santibanez J."/>
            <person name="Aqrawi P."/>
            <person name="Gross S."/>
            <person name="Joshi V."/>
            <person name="Fowler G."/>
            <person name="Nazareth L."/>
            <person name="Reid J."/>
            <person name="Worley K."/>
            <person name="Petrosino J."/>
            <person name="Highlander S."/>
            <person name="Gibbs R."/>
            <person name="Gibbs R."/>
        </authorList>
    </citation>
    <scope>NUCLEOTIDE SEQUENCE [LARGE SCALE GENOMIC DNA]</scope>
    <source>
        <strain evidence="2">ATCC 19194</strain>
    </source>
</reference>
<name>D4XQQ6_ACIHA</name>
<evidence type="ECO:0000313" key="2">
    <source>
        <dbReference type="Proteomes" id="UP000003085"/>
    </source>
</evidence>
<proteinExistence type="predicted"/>
<dbReference type="AlphaFoldDB" id="D4XQQ6"/>
<gene>
    <name evidence="1" type="ORF">HMP0015_2048</name>
</gene>
<evidence type="ECO:0000313" key="1">
    <source>
        <dbReference type="EMBL" id="EFF82467.1"/>
    </source>
</evidence>
<accession>D4XQQ6</accession>
<dbReference type="HOGENOM" id="CLU_638777_0_0_6"/>
<dbReference type="EMBL" id="ADMT01000176">
    <property type="protein sequence ID" value="EFF82467.1"/>
    <property type="molecule type" value="Genomic_DNA"/>
</dbReference>
<dbReference type="Proteomes" id="UP000003085">
    <property type="component" value="Unassembled WGS sequence"/>
</dbReference>
<protein>
    <submittedName>
        <fullName evidence="1">Uncharacterized protein</fullName>
    </submittedName>
</protein>
<organism evidence="1 2">
    <name type="scientific">Acinetobacter haemolyticus ATCC 19194</name>
    <dbReference type="NCBI Taxonomy" id="707232"/>
    <lineage>
        <taxon>Bacteria</taxon>
        <taxon>Pseudomonadati</taxon>
        <taxon>Pseudomonadota</taxon>
        <taxon>Gammaproteobacteria</taxon>
        <taxon>Moraxellales</taxon>
        <taxon>Moraxellaceae</taxon>
        <taxon>Acinetobacter</taxon>
    </lineage>
</organism>